<dbReference type="OrthoDB" id="2214at2759"/>
<gene>
    <name evidence="1" type="ORF">ONB1V03_LOCUS17091</name>
</gene>
<evidence type="ECO:0000313" key="1">
    <source>
        <dbReference type="EMBL" id="CAD7660524.1"/>
    </source>
</evidence>
<sequence>MFVEEVKEGGAKGNFLTAWSRRNIDQDLYFFLEKNWKNHKYPLRLLDPPLPTWSHEVARNWTRYSKYGTFARSDHASFWYPIDRDKTFNAVLLSDLGPWRKDMVFHYHRPSDDTRWLRKENLEFMKNTVDSLVATLIDLGEGKCWMKKH</sequence>
<evidence type="ECO:0008006" key="3">
    <source>
        <dbReference type="Google" id="ProtNLM"/>
    </source>
</evidence>
<evidence type="ECO:0000313" key="2">
    <source>
        <dbReference type="Proteomes" id="UP000728032"/>
    </source>
</evidence>
<dbReference type="Proteomes" id="UP000728032">
    <property type="component" value="Unassembled WGS sequence"/>
</dbReference>
<reference evidence="1" key="1">
    <citation type="submission" date="2020-11" db="EMBL/GenBank/DDBJ databases">
        <authorList>
            <person name="Tran Van P."/>
        </authorList>
    </citation>
    <scope>NUCLEOTIDE SEQUENCE</scope>
</reference>
<dbReference type="Gene3D" id="3.40.630.10">
    <property type="entry name" value="Zn peptidases"/>
    <property type="match status" value="1"/>
</dbReference>
<accession>A0A7R9MK36</accession>
<dbReference type="AlphaFoldDB" id="A0A7R9MK36"/>
<dbReference type="EMBL" id="OC935334">
    <property type="protein sequence ID" value="CAD7660524.1"/>
    <property type="molecule type" value="Genomic_DNA"/>
</dbReference>
<dbReference type="EMBL" id="CAJPVJ010020509">
    <property type="protein sequence ID" value="CAG2177662.1"/>
    <property type="molecule type" value="Genomic_DNA"/>
</dbReference>
<name>A0A7R9MK36_9ACAR</name>
<proteinExistence type="predicted"/>
<protein>
    <recommendedName>
        <fullName evidence="3">Peptidase M28 domain-containing protein</fullName>
    </recommendedName>
</protein>
<keyword evidence="2" id="KW-1185">Reference proteome</keyword>
<organism evidence="1">
    <name type="scientific">Oppiella nova</name>
    <dbReference type="NCBI Taxonomy" id="334625"/>
    <lineage>
        <taxon>Eukaryota</taxon>
        <taxon>Metazoa</taxon>
        <taxon>Ecdysozoa</taxon>
        <taxon>Arthropoda</taxon>
        <taxon>Chelicerata</taxon>
        <taxon>Arachnida</taxon>
        <taxon>Acari</taxon>
        <taxon>Acariformes</taxon>
        <taxon>Sarcoptiformes</taxon>
        <taxon>Oribatida</taxon>
        <taxon>Brachypylina</taxon>
        <taxon>Oppioidea</taxon>
        <taxon>Oppiidae</taxon>
        <taxon>Oppiella</taxon>
    </lineage>
</organism>